<sequence length="74" mass="8498">MSKLFVLIVLIVFLANTIYCFDIASFFMSDNEEKEDYSNQCLTVEDSDQCGSTDDCCEDLTCHAFGEWKMCIKE</sequence>
<proteinExistence type="predicted"/>
<keyword evidence="1" id="KW-0732">Signal</keyword>
<accession>A0AAV7IMP5</accession>
<keyword evidence="3" id="KW-1185">Reference proteome</keyword>
<comment type="caution">
    <text evidence="2">The sequence shown here is derived from an EMBL/GenBank/DDBJ whole genome shotgun (WGS) entry which is preliminary data.</text>
</comment>
<dbReference type="AlphaFoldDB" id="A0AAV7IMP5"/>
<organism evidence="2 3">
    <name type="scientific">Cotesia glomerata</name>
    <name type="common">Lepidopteran parasitic wasp</name>
    <name type="synonym">Apanteles glomeratus</name>
    <dbReference type="NCBI Taxonomy" id="32391"/>
    <lineage>
        <taxon>Eukaryota</taxon>
        <taxon>Metazoa</taxon>
        <taxon>Ecdysozoa</taxon>
        <taxon>Arthropoda</taxon>
        <taxon>Hexapoda</taxon>
        <taxon>Insecta</taxon>
        <taxon>Pterygota</taxon>
        <taxon>Neoptera</taxon>
        <taxon>Endopterygota</taxon>
        <taxon>Hymenoptera</taxon>
        <taxon>Apocrita</taxon>
        <taxon>Ichneumonoidea</taxon>
        <taxon>Braconidae</taxon>
        <taxon>Microgastrinae</taxon>
        <taxon>Cotesia</taxon>
    </lineage>
</organism>
<dbReference type="EMBL" id="JAHXZJ010001119">
    <property type="protein sequence ID" value="KAH0553821.1"/>
    <property type="molecule type" value="Genomic_DNA"/>
</dbReference>
<gene>
    <name evidence="2" type="ORF">KQX54_004855</name>
</gene>
<name>A0AAV7IMP5_COTGL</name>
<evidence type="ECO:0000313" key="3">
    <source>
        <dbReference type="Proteomes" id="UP000826195"/>
    </source>
</evidence>
<feature type="signal peptide" evidence="1">
    <location>
        <begin position="1"/>
        <end position="20"/>
    </location>
</feature>
<protein>
    <submittedName>
        <fullName evidence="2">Uncharacterized protein</fullName>
    </submittedName>
</protein>
<evidence type="ECO:0000256" key="1">
    <source>
        <dbReference type="SAM" id="SignalP"/>
    </source>
</evidence>
<reference evidence="2 3" key="1">
    <citation type="journal article" date="2021" name="J. Hered.">
        <title>A chromosome-level genome assembly of the parasitoid wasp, Cotesia glomerata (Hymenoptera: Braconidae).</title>
        <authorList>
            <person name="Pinto B.J."/>
            <person name="Weis J.J."/>
            <person name="Gamble T."/>
            <person name="Ode P.J."/>
            <person name="Paul R."/>
            <person name="Zaspel J.M."/>
        </authorList>
    </citation>
    <scope>NUCLEOTIDE SEQUENCE [LARGE SCALE GENOMIC DNA]</scope>
    <source>
        <strain evidence="2">CgM1</strain>
    </source>
</reference>
<dbReference type="Proteomes" id="UP000826195">
    <property type="component" value="Unassembled WGS sequence"/>
</dbReference>
<evidence type="ECO:0000313" key="2">
    <source>
        <dbReference type="EMBL" id="KAH0553821.1"/>
    </source>
</evidence>
<feature type="chain" id="PRO_5043787310" evidence="1">
    <location>
        <begin position="21"/>
        <end position="74"/>
    </location>
</feature>